<dbReference type="OrthoDB" id="2613830at2"/>
<dbReference type="EMBL" id="VLLF01000001">
    <property type="protein sequence ID" value="TWI92649.1"/>
    <property type="molecule type" value="Genomic_DNA"/>
</dbReference>
<dbReference type="GO" id="GO:0046491">
    <property type="term" value="P:L-methylmalonyl-CoA metabolic process"/>
    <property type="evidence" value="ECO:0007669"/>
    <property type="project" value="TreeGrafter"/>
</dbReference>
<evidence type="ECO:0000256" key="1">
    <source>
        <dbReference type="ARBA" id="ARBA00022723"/>
    </source>
</evidence>
<dbReference type="GO" id="GO:0004493">
    <property type="term" value="F:methylmalonyl-CoA epimerase activity"/>
    <property type="evidence" value="ECO:0007669"/>
    <property type="project" value="TreeGrafter"/>
</dbReference>
<dbReference type="PANTHER" id="PTHR43048:SF3">
    <property type="entry name" value="METHYLMALONYL-COA EPIMERASE, MITOCHONDRIAL"/>
    <property type="match status" value="1"/>
</dbReference>
<accession>A0A562TGD9</accession>
<dbReference type="RefSeq" id="WP_145340182.1">
    <property type="nucleotide sequence ID" value="NZ_SMLY01000087.1"/>
</dbReference>
<organism evidence="3 4">
    <name type="scientific">Roseibium hamelinense</name>
    <dbReference type="NCBI Taxonomy" id="150831"/>
    <lineage>
        <taxon>Bacteria</taxon>
        <taxon>Pseudomonadati</taxon>
        <taxon>Pseudomonadota</taxon>
        <taxon>Alphaproteobacteria</taxon>
        <taxon>Hyphomicrobiales</taxon>
        <taxon>Stappiaceae</taxon>
        <taxon>Roseibium</taxon>
    </lineage>
</organism>
<dbReference type="PANTHER" id="PTHR43048">
    <property type="entry name" value="METHYLMALONYL-COA EPIMERASE"/>
    <property type="match status" value="1"/>
</dbReference>
<dbReference type="InterPro" id="IPR029068">
    <property type="entry name" value="Glyas_Bleomycin-R_OHBP_Dase"/>
</dbReference>
<gene>
    <name evidence="3" type="ORF">JM93_00192</name>
</gene>
<keyword evidence="3" id="KW-0560">Oxidoreductase</keyword>
<name>A0A562TGD9_9HYPH</name>
<evidence type="ECO:0000313" key="4">
    <source>
        <dbReference type="Proteomes" id="UP000320593"/>
    </source>
</evidence>
<dbReference type="GO" id="GO:0051213">
    <property type="term" value="F:dioxygenase activity"/>
    <property type="evidence" value="ECO:0007669"/>
    <property type="project" value="UniProtKB-KW"/>
</dbReference>
<dbReference type="InterPro" id="IPR037523">
    <property type="entry name" value="VOC_core"/>
</dbReference>
<evidence type="ECO:0000259" key="2">
    <source>
        <dbReference type="PROSITE" id="PS51819"/>
    </source>
</evidence>
<dbReference type="SUPFAM" id="SSF54593">
    <property type="entry name" value="Glyoxalase/Bleomycin resistance protein/Dihydroxybiphenyl dioxygenase"/>
    <property type="match status" value="2"/>
</dbReference>
<reference evidence="3 4" key="1">
    <citation type="submission" date="2019-07" db="EMBL/GenBank/DDBJ databases">
        <title>Genomic Encyclopedia of Archaeal and Bacterial Type Strains, Phase II (KMG-II): from individual species to whole genera.</title>
        <authorList>
            <person name="Goeker M."/>
        </authorList>
    </citation>
    <scope>NUCLEOTIDE SEQUENCE [LARGE SCALE GENOMIC DNA]</scope>
    <source>
        <strain evidence="3 4">ATCC BAA-252</strain>
    </source>
</reference>
<keyword evidence="1" id="KW-0479">Metal-binding</keyword>
<dbReference type="GO" id="GO:0046872">
    <property type="term" value="F:metal ion binding"/>
    <property type="evidence" value="ECO:0007669"/>
    <property type="project" value="UniProtKB-KW"/>
</dbReference>
<evidence type="ECO:0000313" key="3">
    <source>
        <dbReference type="EMBL" id="TWI92649.1"/>
    </source>
</evidence>
<dbReference type="AlphaFoldDB" id="A0A562TGD9"/>
<dbReference type="Gene3D" id="3.10.180.10">
    <property type="entry name" value="2,3-Dihydroxybiphenyl 1,2-Dioxygenase, domain 1"/>
    <property type="match status" value="2"/>
</dbReference>
<proteinExistence type="predicted"/>
<keyword evidence="3" id="KW-0223">Dioxygenase</keyword>
<protein>
    <submittedName>
        <fullName evidence="3">Glyoxalase/bleomycin resistance protein/dioxygenase superfamily protein</fullName>
    </submittedName>
</protein>
<feature type="domain" description="VOC" evidence="2">
    <location>
        <begin position="146"/>
        <end position="271"/>
    </location>
</feature>
<dbReference type="InterPro" id="IPR051785">
    <property type="entry name" value="MMCE/EMCE_epimerase"/>
</dbReference>
<sequence>MSPMLTAGIDHVGLTVPDLDQAVATVQGLLDGGLCYIEGPIQEPEPGWMAKKLGATRATSLRVAAMNVGGANLELFEYRVKNGSRECRAAGRENGFALLIESPDMAKLSARLAEVPHKSWKWGGGDVLVKTASGLRLLIRKAAEDRLTPMVFLGTGEFEVLVPDFLTLFEMKEVRRITALGAVGVVLRGHAGANLAVLKANQDPVRPANSEPGGHHVAFHADDVDAAASRLSKAGYRPFGEPETIADGPIAGDRWVYLGSPTGLQLELIHMPDGNLPYEAAAGACRSPIRKGM</sequence>
<dbReference type="PROSITE" id="PS51819">
    <property type="entry name" value="VOC"/>
    <property type="match status" value="1"/>
</dbReference>
<keyword evidence="4" id="KW-1185">Reference proteome</keyword>
<dbReference type="Proteomes" id="UP000320593">
    <property type="component" value="Unassembled WGS sequence"/>
</dbReference>
<comment type="caution">
    <text evidence="3">The sequence shown here is derived from an EMBL/GenBank/DDBJ whole genome shotgun (WGS) entry which is preliminary data.</text>
</comment>